<feature type="domain" description="Thioredoxin" evidence="1">
    <location>
        <begin position="25"/>
        <end position="117"/>
    </location>
</feature>
<dbReference type="InterPro" id="IPR017937">
    <property type="entry name" value="Thioredoxin_CS"/>
</dbReference>
<evidence type="ECO:0000259" key="1">
    <source>
        <dbReference type="Pfam" id="PF00085"/>
    </source>
</evidence>
<evidence type="ECO:0000313" key="2">
    <source>
        <dbReference type="EMBL" id="QHT09688.1"/>
    </source>
</evidence>
<name>A0A6C0CYT7_9ZZZZ</name>
<dbReference type="SUPFAM" id="SSF52833">
    <property type="entry name" value="Thioredoxin-like"/>
    <property type="match status" value="1"/>
</dbReference>
<dbReference type="InterPro" id="IPR050620">
    <property type="entry name" value="Thioredoxin_H-type-like"/>
</dbReference>
<organism evidence="2">
    <name type="scientific">viral metagenome</name>
    <dbReference type="NCBI Taxonomy" id="1070528"/>
    <lineage>
        <taxon>unclassified sequences</taxon>
        <taxon>metagenomes</taxon>
        <taxon>organismal metagenomes</taxon>
    </lineage>
</organism>
<protein>
    <recommendedName>
        <fullName evidence="1">Thioredoxin domain-containing protein</fullName>
    </recommendedName>
</protein>
<sequence length="132" mass="14664">MSYAKYNNLGRSNEEVVDPNILNAVVKVQNTAHKKHLVSNNKVCVINVSAGWCGPCKELAPKYAILSQNYNREGVCSLAKENVDEQISFQEAPPVTGVPTFQIFYKGQFHTDIVGADISLVEQTIRNLLQLK</sequence>
<proteinExistence type="predicted"/>
<dbReference type="PROSITE" id="PS00194">
    <property type="entry name" value="THIOREDOXIN_1"/>
    <property type="match status" value="1"/>
</dbReference>
<accession>A0A6C0CYT7</accession>
<reference evidence="2" key="1">
    <citation type="journal article" date="2020" name="Nature">
        <title>Giant virus diversity and host interactions through global metagenomics.</title>
        <authorList>
            <person name="Schulz F."/>
            <person name="Roux S."/>
            <person name="Paez-Espino D."/>
            <person name="Jungbluth S."/>
            <person name="Walsh D.A."/>
            <person name="Denef V.J."/>
            <person name="McMahon K.D."/>
            <person name="Konstantinidis K.T."/>
            <person name="Eloe-Fadrosh E.A."/>
            <person name="Kyrpides N.C."/>
            <person name="Woyke T."/>
        </authorList>
    </citation>
    <scope>NUCLEOTIDE SEQUENCE</scope>
    <source>
        <strain evidence="2">GVMAG-M-3300023174-102</strain>
    </source>
</reference>
<dbReference type="Pfam" id="PF00085">
    <property type="entry name" value="Thioredoxin"/>
    <property type="match status" value="1"/>
</dbReference>
<dbReference type="PANTHER" id="PTHR10438">
    <property type="entry name" value="THIOREDOXIN"/>
    <property type="match status" value="1"/>
</dbReference>
<dbReference type="Gene3D" id="3.40.30.10">
    <property type="entry name" value="Glutaredoxin"/>
    <property type="match status" value="1"/>
</dbReference>
<dbReference type="CDD" id="cd02947">
    <property type="entry name" value="TRX_family"/>
    <property type="match status" value="1"/>
</dbReference>
<dbReference type="PANTHER" id="PTHR10438:SF468">
    <property type="entry name" value="THIOREDOXIN-1-RELATED"/>
    <property type="match status" value="1"/>
</dbReference>
<dbReference type="AlphaFoldDB" id="A0A6C0CYT7"/>
<dbReference type="EMBL" id="MN739514">
    <property type="protein sequence ID" value="QHT09688.1"/>
    <property type="molecule type" value="Genomic_DNA"/>
</dbReference>
<dbReference type="InterPro" id="IPR036249">
    <property type="entry name" value="Thioredoxin-like_sf"/>
</dbReference>
<dbReference type="InterPro" id="IPR013766">
    <property type="entry name" value="Thioredoxin_domain"/>
</dbReference>